<evidence type="ECO:0000313" key="10">
    <source>
        <dbReference type="Proteomes" id="UP000515163"/>
    </source>
</evidence>
<dbReference type="PROSITE" id="PS00237">
    <property type="entry name" value="G_PROTEIN_RECEP_F1_1"/>
    <property type="match status" value="1"/>
</dbReference>
<feature type="transmembrane region" description="Helical" evidence="7">
    <location>
        <begin position="76"/>
        <end position="103"/>
    </location>
</feature>
<name>A0A6P8IGA2_ACTTE</name>
<dbReference type="PRINTS" id="PR00237">
    <property type="entry name" value="GPCRRHODOPSN"/>
</dbReference>
<dbReference type="OrthoDB" id="5964909at2759"/>
<dbReference type="FunCoup" id="A0A6P8IGA2">
    <property type="interactions" value="454"/>
</dbReference>
<keyword evidence="10" id="KW-1185">Reference proteome</keyword>
<proteinExistence type="inferred from homology"/>
<keyword evidence="2" id="KW-1003">Cell membrane</keyword>
<evidence type="ECO:0000313" key="11">
    <source>
        <dbReference type="RefSeq" id="XP_031565770.1"/>
    </source>
</evidence>
<dbReference type="SUPFAM" id="SSF81321">
    <property type="entry name" value="Family A G protein-coupled receptor-like"/>
    <property type="match status" value="1"/>
</dbReference>
<dbReference type="InterPro" id="IPR017452">
    <property type="entry name" value="GPCR_Rhodpsn_7TM"/>
</dbReference>
<dbReference type="SMART" id="SM01381">
    <property type="entry name" value="7TM_GPCR_Srsx"/>
    <property type="match status" value="1"/>
</dbReference>
<feature type="signal peptide" evidence="8">
    <location>
        <begin position="1"/>
        <end position="20"/>
    </location>
</feature>
<keyword evidence="5 7" id="KW-0472">Membrane</keyword>
<comment type="subcellular location">
    <subcellularLocation>
        <location evidence="1">Cell membrane</location>
        <topology evidence="1">Multi-pass membrane protein</topology>
    </subcellularLocation>
</comment>
<keyword evidence="6" id="KW-0297">G-protein coupled receptor</keyword>
<comment type="similarity">
    <text evidence="6">Belongs to the G-protein coupled receptor 1 family.</text>
</comment>
<dbReference type="Proteomes" id="UP000515163">
    <property type="component" value="Unplaced"/>
</dbReference>
<dbReference type="InParanoid" id="A0A6P8IGA2"/>
<keyword evidence="3 6" id="KW-0812">Transmembrane</keyword>
<gene>
    <name evidence="11" type="primary">LOC116300935</name>
</gene>
<reference evidence="11" key="1">
    <citation type="submission" date="2025-08" db="UniProtKB">
        <authorList>
            <consortium name="RefSeq"/>
        </authorList>
    </citation>
    <scope>IDENTIFICATION</scope>
    <source>
        <tissue evidence="11">Tentacle</tissue>
    </source>
</reference>
<evidence type="ECO:0000256" key="7">
    <source>
        <dbReference type="SAM" id="Phobius"/>
    </source>
</evidence>
<dbReference type="PROSITE" id="PS50262">
    <property type="entry name" value="G_PROTEIN_RECEP_F1_2"/>
    <property type="match status" value="1"/>
</dbReference>
<dbReference type="PANTHER" id="PTHR22750">
    <property type="entry name" value="G-PROTEIN COUPLED RECEPTOR"/>
    <property type="match status" value="1"/>
</dbReference>
<feature type="transmembrane region" description="Helical" evidence="7">
    <location>
        <begin position="124"/>
        <end position="144"/>
    </location>
</feature>
<keyword evidence="4 7" id="KW-1133">Transmembrane helix</keyword>
<keyword evidence="6" id="KW-0675">Receptor</keyword>
<dbReference type="Gene3D" id="1.20.1070.10">
    <property type="entry name" value="Rhodopsin 7-helix transmembrane proteins"/>
    <property type="match status" value="2"/>
</dbReference>
<dbReference type="AlphaFoldDB" id="A0A6P8IGA2"/>
<feature type="transmembrane region" description="Helical" evidence="7">
    <location>
        <begin position="242"/>
        <end position="262"/>
    </location>
</feature>
<evidence type="ECO:0000256" key="3">
    <source>
        <dbReference type="ARBA" id="ARBA00022692"/>
    </source>
</evidence>
<keyword evidence="6" id="KW-0807">Transducer</keyword>
<evidence type="ECO:0000256" key="5">
    <source>
        <dbReference type="ARBA" id="ARBA00023136"/>
    </source>
</evidence>
<evidence type="ECO:0000256" key="6">
    <source>
        <dbReference type="RuleBase" id="RU000688"/>
    </source>
</evidence>
<keyword evidence="8" id="KW-0732">Signal</keyword>
<feature type="domain" description="G-protein coupled receptors family 1 profile" evidence="9">
    <location>
        <begin position="21"/>
        <end position="261"/>
    </location>
</feature>
<dbReference type="GO" id="GO:0004930">
    <property type="term" value="F:G protein-coupled receptor activity"/>
    <property type="evidence" value="ECO:0007669"/>
    <property type="project" value="UniProtKB-KW"/>
</dbReference>
<dbReference type="KEGG" id="aten:116300935"/>
<dbReference type="GO" id="GO:0005886">
    <property type="term" value="C:plasma membrane"/>
    <property type="evidence" value="ECO:0007669"/>
    <property type="project" value="UniProtKB-SubCell"/>
</dbReference>
<dbReference type="CDD" id="cd00637">
    <property type="entry name" value="7tm_classA_rhodopsin-like"/>
    <property type="match status" value="1"/>
</dbReference>
<dbReference type="GeneID" id="116300935"/>
<evidence type="ECO:0000256" key="2">
    <source>
        <dbReference type="ARBA" id="ARBA00022475"/>
    </source>
</evidence>
<feature type="transmembrane region" description="Helical" evidence="7">
    <location>
        <begin position="42"/>
        <end position="70"/>
    </location>
</feature>
<feature type="transmembrane region" description="Helical" evidence="7">
    <location>
        <begin position="150"/>
        <end position="169"/>
    </location>
</feature>
<organism evidence="10 11">
    <name type="scientific">Actinia tenebrosa</name>
    <name type="common">Australian red waratah sea anemone</name>
    <dbReference type="NCBI Taxonomy" id="6105"/>
    <lineage>
        <taxon>Eukaryota</taxon>
        <taxon>Metazoa</taxon>
        <taxon>Cnidaria</taxon>
        <taxon>Anthozoa</taxon>
        <taxon>Hexacorallia</taxon>
        <taxon>Actiniaria</taxon>
        <taxon>Actiniidae</taxon>
        <taxon>Actinia</taxon>
    </lineage>
</organism>
<dbReference type="Pfam" id="PF00001">
    <property type="entry name" value="7tm_1"/>
    <property type="match status" value="2"/>
</dbReference>
<feature type="transmembrane region" description="Helical" evidence="7">
    <location>
        <begin position="6"/>
        <end position="30"/>
    </location>
</feature>
<feature type="transmembrane region" description="Helical" evidence="7">
    <location>
        <begin position="211"/>
        <end position="236"/>
    </location>
</feature>
<evidence type="ECO:0000256" key="4">
    <source>
        <dbReference type="ARBA" id="ARBA00022989"/>
    </source>
</evidence>
<protein>
    <submittedName>
        <fullName evidence="11">Adenosine receptor A2b-like</fullName>
    </submittedName>
</protein>
<dbReference type="InterPro" id="IPR000276">
    <property type="entry name" value="GPCR_Rhodpsn"/>
</dbReference>
<evidence type="ECO:0000256" key="8">
    <source>
        <dbReference type="SAM" id="SignalP"/>
    </source>
</evidence>
<evidence type="ECO:0000256" key="1">
    <source>
        <dbReference type="ARBA" id="ARBA00004651"/>
    </source>
</evidence>
<evidence type="ECO:0000259" key="9">
    <source>
        <dbReference type="PROSITE" id="PS50262"/>
    </source>
</evidence>
<feature type="chain" id="PRO_5027740525" evidence="8">
    <location>
        <begin position="21"/>
        <end position="283"/>
    </location>
</feature>
<dbReference type="RefSeq" id="XP_031565770.1">
    <property type="nucleotide sequence ID" value="XM_031709910.1"/>
</dbReference>
<sequence length="283" mass="31582">MNGLMFSVIINFILAVPTAAANALVIVAILTTSSLRKPSYLLLANLALSDLGVGLFCQPGFAVIIIMKLFEDVEFSIFLLLSVIVVASQLSCVSVLTITAISVDRFMAIRLKMRYRSVVTLRRVSFFCVFSWVAPLVTIVTGIFDMRNAELGVVGLTVCLVVIVVFYTMSFRALKIHCAQTQPQGNQQPNSTTQSNAIDVLKYRKLLKTMIIIVVVILVCYLPIFGLLAIMLHPAYHDKYHIMWGMMSIVCANSTLNPVIYVTRMKDIREACVQILRKLFRCM</sequence>
<accession>A0A6P8IGA2</accession>